<evidence type="ECO:0000313" key="4">
    <source>
        <dbReference type="Proteomes" id="UP000034207"/>
    </source>
</evidence>
<sequence length="598" mass="67872">MSFFKKQPVEDPYASLKEAQQIYREGVTTLRDIIAPEAMEITFNYIRLGNYFIRSFFVLSYPRYLYTEWLSPVVNFDVTMDTSLYIYPINTQDVMKKLKTQVGRLESRAAMEAEKGMVRDPQLETAYEDIETLRDLLQKGESKLFHFALYFTVYAKSKEELEENTKRLESALNSQLVYVKQANLQQEQGFDSCLPMAKDKLKITHNMDTGALSTCFPFVSSELTSNSGILYGINRHNNGLILFDRFELENANSVVLAKSGAGKSYAVKLEILRSLMFGTEVIVIDPENEYEQLCKAVGGSYLSISLNSPKRINPFDLPVLSNKEEGRDALRSNVITLHGLMSLILGKMNAKDDDVMDKALIETYASKGITADPSTHHLKPPTMEDLQKVLMSVTGGEELAMQIRKFTTGSFAGLFNEQTNIELNKQMIVFSTRDLEEELRPIAMYIILNYIWNKVKSDVRRRILVIDESWYFLKYPDSAQFIFSIAKRSRKYYLGLTTISQDVEDFLGSPYGKAIVTNSSLSLLLKQHPAAVDMVAKTFNLTEAEKYLLLNAEVGEGLFFAGLNHVAIATVPSYSEDMLITTNPKQLEEMARDEAEEK</sequence>
<dbReference type="InterPro" id="IPR018171">
    <property type="entry name" value="Pept_tRNA_hydro_CS"/>
</dbReference>
<proteinExistence type="predicted"/>
<dbReference type="NCBIfam" id="NF045971">
    <property type="entry name" value="conju_CD1110"/>
    <property type="match status" value="1"/>
</dbReference>
<dbReference type="EMBL" id="LBVV01000005">
    <property type="protein sequence ID" value="KKQ95013.1"/>
    <property type="molecule type" value="Genomic_DNA"/>
</dbReference>
<dbReference type="STRING" id="1618345.UT18_C0005G0023"/>
<evidence type="ECO:0000256" key="1">
    <source>
        <dbReference type="SAM" id="Coils"/>
    </source>
</evidence>
<gene>
    <name evidence="3" type="ORF">UT18_C0005G0023</name>
</gene>
<dbReference type="GO" id="GO:0004045">
    <property type="term" value="F:peptidyl-tRNA hydrolase activity"/>
    <property type="evidence" value="ECO:0007669"/>
    <property type="project" value="InterPro"/>
</dbReference>
<dbReference type="Proteomes" id="UP000034207">
    <property type="component" value="Unassembled WGS sequence"/>
</dbReference>
<comment type="caution">
    <text evidence="3">The sequence shown here is derived from an EMBL/GenBank/DDBJ whole genome shotgun (WGS) entry which is preliminary data.</text>
</comment>
<feature type="coiled-coil region" evidence="1">
    <location>
        <begin position="95"/>
        <end position="174"/>
    </location>
</feature>
<dbReference type="InterPro" id="IPR025955">
    <property type="entry name" value="TraC/Conjuga_ATPase"/>
</dbReference>
<dbReference type="Pfam" id="PF19044">
    <property type="entry name" value="P-loop_TraG"/>
    <property type="match status" value="2"/>
</dbReference>
<evidence type="ECO:0000313" key="3">
    <source>
        <dbReference type="EMBL" id="KKQ95013.1"/>
    </source>
</evidence>
<dbReference type="Gene3D" id="1.10.8.730">
    <property type="match status" value="1"/>
</dbReference>
<dbReference type="GO" id="GO:0005524">
    <property type="term" value="F:ATP binding"/>
    <property type="evidence" value="ECO:0007669"/>
    <property type="project" value="InterPro"/>
</dbReference>
<dbReference type="PANTHER" id="PTHR30121:SF6">
    <property type="entry name" value="SLR6007 PROTEIN"/>
    <property type="match status" value="1"/>
</dbReference>
<dbReference type="Pfam" id="PF11130">
    <property type="entry name" value="TraC_F_IV"/>
    <property type="match status" value="1"/>
</dbReference>
<feature type="domain" description="TraG P-loop" evidence="2">
    <location>
        <begin position="248"/>
        <end position="337"/>
    </location>
</feature>
<organism evidence="3 4">
    <name type="scientific">candidate division CPR2 bacterium GW2011_GWC2_39_10</name>
    <dbReference type="NCBI Taxonomy" id="1618345"/>
    <lineage>
        <taxon>Bacteria</taxon>
        <taxon>Bacteria division CPR2</taxon>
    </lineage>
</organism>
<name>A0A0G0LSU8_UNCC2</name>
<dbReference type="PANTHER" id="PTHR30121">
    <property type="entry name" value="UNCHARACTERIZED PROTEIN YJGR-RELATED"/>
    <property type="match status" value="1"/>
</dbReference>
<protein>
    <submittedName>
        <fullName evidence="3">Type IV secretory pathway VirB4 component-like protein</fullName>
    </submittedName>
</protein>
<dbReference type="InterPro" id="IPR027417">
    <property type="entry name" value="P-loop_NTPase"/>
</dbReference>
<reference evidence="3 4" key="1">
    <citation type="journal article" date="2015" name="Nature">
        <title>rRNA introns, odd ribosomes, and small enigmatic genomes across a large radiation of phyla.</title>
        <authorList>
            <person name="Brown C.T."/>
            <person name="Hug L.A."/>
            <person name="Thomas B.C."/>
            <person name="Sharon I."/>
            <person name="Castelle C.J."/>
            <person name="Singh A."/>
            <person name="Wilkins M.J."/>
            <person name="Williams K.H."/>
            <person name="Banfield J.F."/>
        </authorList>
    </citation>
    <scope>NUCLEOTIDE SEQUENCE [LARGE SCALE GENOMIC DNA]</scope>
</reference>
<accession>A0A0G0LSU8</accession>
<dbReference type="SUPFAM" id="SSF52540">
    <property type="entry name" value="P-loop containing nucleoside triphosphate hydrolases"/>
    <property type="match status" value="1"/>
</dbReference>
<evidence type="ECO:0000259" key="2">
    <source>
        <dbReference type="Pfam" id="PF19044"/>
    </source>
</evidence>
<feature type="domain" description="TraG P-loop" evidence="2">
    <location>
        <begin position="406"/>
        <end position="551"/>
    </location>
</feature>
<dbReference type="AlphaFoldDB" id="A0A0G0LSU8"/>
<dbReference type="PROSITE" id="PS01195">
    <property type="entry name" value="PEPT_TRNA_HYDROL_1"/>
    <property type="match status" value="1"/>
</dbReference>
<dbReference type="InterPro" id="IPR043964">
    <property type="entry name" value="P-loop_TraG"/>
</dbReference>
<keyword evidence="1" id="KW-0175">Coiled coil</keyword>
<dbReference type="Gene3D" id="3.40.50.300">
    <property type="entry name" value="P-loop containing nucleotide triphosphate hydrolases"/>
    <property type="match status" value="1"/>
</dbReference>
<dbReference type="InterPro" id="IPR051162">
    <property type="entry name" value="T4SS_component"/>
</dbReference>